<organism evidence="4 5">
    <name type="scientific">Microbacterium ginsengisoli</name>
    <dbReference type="NCBI Taxonomy" id="400772"/>
    <lineage>
        <taxon>Bacteria</taxon>
        <taxon>Bacillati</taxon>
        <taxon>Actinomycetota</taxon>
        <taxon>Actinomycetes</taxon>
        <taxon>Micrococcales</taxon>
        <taxon>Microbacteriaceae</taxon>
        <taxon>Microbacterium</taxon>
    </lineage>
</organism>
<dbReference type="RefSeq" id="WP_045247913.1">
    <property type="nucleotide sequence ID" value="NZ_DAIQHQ010000003.1"/>
</dbReference>
<keyword evidence="1" id="KW-0812">Transmembrane</keyword>
<evidence type="ECO:0000259" key="2">
    <source>
        <dbReference type="Pfam" id="PF12089"/>
    </source>
</evidence>
<dbReference type="PATRIC" id="fig|400772.4.peg.2011"/>
<gene>
    <name evidence="3" type="ORF">DCP95_01815</name>
    <name evidence="4" type="ORF">RR49_01994</name>
</gene>
<dbReference type="Proteomes" id="UP000033451">
    <property type="component" value="Unassembled WGS sequence"/>
</dbReference>
<protein>
    <recommendedName>
        <fullName evidence="2">DUF3566 domain-containing protein</fullName>
    </recommendedName>
</protein>
<keyword evidence="1" id="KW-0472">Membrane</keyword>
<reference evidence="3 6" key="2">
    <citation type="journal article" date="2018" name="Nat. Biotechnol.">
        <title>A standardized bacterial taxonomy based on genome phylogeny substantially revises the tree of life.</title>
        <authorList>
            <person name="Parks D.H."/>
            <person name="Chuvochina M."/>
            <person name="Waite D.W."/>
            <person name="Rinke C."/>
            <person name="Skarshewski A."/>
            <person name="Chaumeil P.A."/>
            <person name="Hugenholtz P."/>
        </authorList>
    </citation>
    <scope>NUCLEOTIDE SEQUENCE [LARGE SCALE GENOMIC DNA]</scope>
    <source>
        <strain evidence="3">UBA9152</strain>
    </source>
</reference>
<feature type="transmembrane region" description="Helical" evidence="1">
    <location>
        <begin position="93"/>
        <end position="119"/>
    </location>
</feature>
<dbReference type="EMBL" id="DMNG01000025">
    <property type="protein sequence ID" value="HAN23293.1"/>
    <property type="molecule type" value="Genomic_DNA"/>
</dbReference>
<dbReference type="AlphaFoldDB" id="A0A0F0LUG9"/>
<dbReference type="STRING" id="400772.RR49_01994"/>
<name>A0A0F0LUG9_9MICO</name>
<feature type="domain" description="DUF3566" evidence="2">
    <location>
        <begin position="21"/>
        <end position="134"/>
    </location>
</feature>
<evidence type="ECO:0000256" key="1">
    <source>
        <dbReference type="SAM" id="Phobius"/>
    </source>
</evidence>
<dbReference type="Proteomes" id="UP000257479">
    <property type="component" value="Unassembled WGS sequence"/>
</dbReference>
<evidence type="ECO:0000313" key="6">
    <source>
        <dbReference type="Proteomes" id="UP000257479"/>
    </source>
</evidence>
<evidence type="ECO:0000313" key="4">
    <source>
        <dbReference type="EMBL" id="KJL35950.1"/>
    </source>
</evidence>
<reference evidence="4 5" key="1">
    <citation type="submission" date="2015-02" db="EMBL/GenBank/DDBJ databases">
        <title>Draft genome sequences of ten Microbacterium spp. with emphasis on heavy metal contaminated environments.</title>
        <authorList>
            <person name="Corretto E."/>
        </authorList>
    </citation>
    <scope>NUCLEOTIDE SEQUENCE [LARGE SCALE GENOMIC DNA]</scope>
    <source>
        <strain evidence="4 5">DSM 18659</strain>
    </source>
</reference>
<keyword evidence="1" id="KW-1133">Transmembrane helix</keyword>
<evidence type="ECO:0000313" key="5">
    <source>
        <dbReference type="Proteomes" id="UP000033451"/>
    </source>
</evidence>
<dbReference type="InterPro" id="IPR021949">
    <property type="entry name" value="DUF3566_TM"/>
</dbReference>
<evidence type="ECO:0000313" key="3">
    <source>
        <dbReference type="EMBL" id="HAN23293.1"/>
    </source>
</evidence>
<dbReference type="EMBL" id="JYIY01000076">
    <property type="protein sequence ID" value="KJL35950.1"/>
    <property type="molecule type" value="Genomic_DNA"/>
</dbReference>
<feature type="transmembrane region" description="Helical" evidence="1">
    <location>
        <begin position="38"/>
        <end position="61"/>
    </location>
</feature>
<accession>A0A0F0LUG9</accession>
<sequence length="136" mass="13939">MSTVADKLAKKSSSSKGASTKQVRLRLVYVDFWTAVKLSFLAAVALAIVTVVAYVVVYAAVAATGVLSKADEFTSSISGGTFILSHTIGLPQVLAFAAVVAIINLIVVTVLGAVVAGIYNFAVKVTGGLLVGFTSN</sequence>
<comment type="caution">
    <text evidence="4">The sequence shown here is derived from an EMBL/GenBank/DDBJ whole genome shotgun (WGS) entry which is preliminary data.</text>
</comment>
<proteinExistence type="predicted"/>
<keyword evidence="5" id="KW-1185">Reference proteome</keyword>
<dbReference type="Pfam" id="PF12089">
    <property type="entry name" value="DUF3566"/>
    <property type="match status" value="1"/>
</dbReference>